<dbReference type="InterPro" id="IPR040079">
    <property type="entry name" value="Glutathione_S-Trfase"/>
</dbReference>
<dbReference type="InterPro" id="IPR004045">
    <property type="entry name" value="Glutathione_S-Trfase_N"/>
</dbReference>
<dbReference type="InterPro" id="IPR004046">
    <property type="entry name" value="GST_C"/>
</dbReference>
<dbReference type="Gene3D" id="3.40.30.10">
    <property type="entry name" value="Glutaredoxin"/>
    <property type="match status" value="1"/>
</dbReference>
<evidence type="ECO:0000259" key="2">
    <source>
        <dbReference type="PROSITE" id="PS50404"/>
    </source>
</evidence>
<dbReference type="OrthoDB" id="509852at2"/>
<dbReference type="InterPro" id="IPR034333">
    <property type="entry name" value="GST_Zeta_N"/>
</dbReference>
<protein>
    <submittedName>
        <fullName evidence="4">Maleylacetoacetate isomerase/maleylpyruvate isomerase</fullName>
    </submittedName>
</protein>
<dbReference type="InterPro" id="IPR005955">
    <property type="entry name" value="GST_Zeta"/>
</dbReference>
<dbReference type="GO" id="GO:0005737">
    <property type="term" value="C:cytoplasm"/>
    <property type="evidence" value="ECO:0007669"/>
    <property type="project" value="InterPro"/>
</dbReference>
<dbReference type="Pfam" id="PF14497">
    <property type="entry name" value="GST_C_3"/>
    <property type="match status" value="1"/>
</dbReference>
<feature type="domain" description="GST N-terminal" evidence="2">
    <location>
        <begin position="1"/>
        <end position="86"/>
    </location>
</feature>
<dbReference type="InterPro" id="IPR034330">
    <property type="entry name" value="GST_Zeta_C"/>
</dbReference>
<dbReference type="InterPro" id="IPR036249">
    <property type="entry name" value="Thioredoxin-like_sf"/>
</dbReference>
<evidence type="ECO:0000259" key="3">
    <source>
        <dbReference type="PROSITE" id="PS50405"/>
    </source>
</evidence>
<dbReference type="SUPFAM" id="SSF47616">
    <property type="entry name" value="GST C-terminal domain-like"/>
    <property type="match status" value="1"/>
</dbReference>
<dbReference type="FunFam" id="1.20.1050.10:FF:000017">
    <property type="entry name" value="Maleylacetoacetate isomerase"/>
    <property type="match status" value="1"/>
</dbReference>
<dbReference type="SFLD" id="SFLDG00358">
    <property type="entry name" value="Main_(cytGST)"/>
    <property type="match status" value="1"/>
</dbReference>
<dbReference type="PANTHER" id="PTHR42673:SF21">
    <property type="entry name" value="GLUTATHIONE S-TRANSFERASE YFCF"/>
    <property type="match status" value="1"/>
</dbReference>
<feature type="domain" description="GST C-terminal" evidence="3">
    <location>
        <begin position="91"/>
        <end position="216"/>
    </location>
</feature>
<comment type="similarity">
    <text evidence="1">Belongs to the GST superfamily. Zeta family.</text>
</comment>
<dbReference type="CDD" id="cd03191">
    <property type="entry name" value="GST_C_Zeta"/>
    <property type="match status" value="1"/>
</dbReference>
<dbReference type="SUPFAM" id="SSF52833">
    <property type="entry name" value="Thioredoxin-like"/>
    <property type="match status" value="1"/>
</dbReference>
<evidence type="ECO:0000256" key="1">
    <source>
        <dbReference type="ARBA" id="ARBA00010007"/>
    </source>
</evidence>
<accession>A0A1C4GTF1</accession>
<dbReference type="GO" id="GO:0016034">
    <property type="term" value="F:maleylacetoacetate isomerase activity"/>
    <property type="evidence" value="ECO:0007669"/>
    <property type="project" value="TreeGrafter"/>
</dbReference>
<keyword evidence="4" id="KW-0413">Isomerase</keyword>
<dbReference type="SFLD" id="SFLDS00019">
    <property type="entry name" value="Glutathione_Transferase_(cytos"/>
    <property type="match status" value="1"/>
</dbReference>
<dbReference type="Proteomes" id="UP000243661">
    <property type="component" value="Unassembled WGS sequence"/>
</dbReference>
<organism evidence="4 5">
    <name type="scientific">Acinetobacter albensis</name>
    <dbReference type="NCBI Taxonomy" id="1673609"/>
    <lineage>
        <taxon>Bacteria</taxon>
        <taxon>Pseudomonadati</taxon>
        <taxon>Pseudomonadota</taxon>
        <taxon>Gammaproteobacteria</taxon>
        <taxon>Moraxellales</taxon>
        <taxon>Moraxellaceae</taxon>
        <taxon>Acinetobacter</taxon>
    </lineage>
</organism>
<sequence>MKLYSYFRSSAAYRVRIALNLKGLDPEYIPIHLVKNGGEQHSPEYRQINPTELIPAWIEKNIQDEFTLTQSLSILEYLEEKYPDVALLPQDFQQRALIRAVSQSIACDIHPLNNLRVLQYLSNTLAISDEQKTTWYRHWIETGFKALEIQLKNSNGQFCFGETASFADCCLIPQVYNALRFKIDLTLYPKIQAIYQHCNTLSAFQNAAPEAQADAA</sequence>
<gene>
    <name evidence="4" type="ORF">GA0116959_102246</name>
</gene>
<evidence type="ECO:0000313" key="4">
    <source>
        <dbReference type="EMBL" id="SCC71145.1"/>
    </source>
</evidence>
<dbReference type="GO" id="GO:0004364">
    <property type="term" value="F:glutathione transferase activity"/>
    <property type="evidence" value="ECO:0007669"/>
    <property type="project" value="TreeGrafter"/>
</dbReference>
<dbReference type="Gene3D" id="1.20.1050.10">
    <property type="match status" value="1"/>
</dbReference>
<keyword evidence="4" id="KW-0670">Pyruvate</keyword>
<name>A0A1C4GTF1_9GAMM</name>
<dbReference type="PANTHER" id="PTHR42673">
    <property type="entry name" value="MALEYLACETOACETATE ISOMERASE"/>
    <property type="match status" value="1"/>
</dbReference>
<dbReference type="GO" id="GO:0006749">
    <property type="term" value="P:glutathione metabolic process"/>
    <property type="evidence" value="ECO:0007669"/>
    <property type="project" value="TreeGrafter"/>
</dbReference>
<dbReference type="AlphaFoldDB" id="A0A1C4GTF1"/>
<dbReference type="CDD" id="cd03042">
    <property type="entry name" value="GST_N_Zeta"/>
    <property type="match status" value="1"/>
</dbReference>
<dbReference type="EMBL" id="FMBK01000002">
    <property type="protein sequence ID" value="SCC71145.1"/>
    <property type="molecule type" value="Genomic_DNA"/>
</dbReference>
<evidence type="ECO:0000313" key="5">
    <source>
        <dbReference type="Proteomes" id="UP000243661"/>
    </source>
</evidence>
<dbReference type="RefSeq" id="WP_092718046.1">
    <property type="nucleotide sequence ID" value="NZ_FMBK01000002.1"/>
</dbReference>
<dbReference type="Pfam" id="PF13417">
    <property type="entry name" value="GST_N_3"/>
    <property type="match status" value="1"/>
</dbReference>
<dbReference type="InterPro" id="IPR010987">
    <property type="entry name" value="Glutathione-S-Trfase_C-like"/>
</dbReference>
<reference evidence="4 5" key="1">
    <citation type="submission" date="2016-08" db="EMBL/GenBank/DDBJ databases">
        <authorList>
            <person name="Seilhamer J.J."/>
        </authorList>
    </citation>
    <scope>NUCLEOTIDE SEQUENCE [LARGE SCALE GENOMIC DNA]</scope>
    <source>
        <strain evidence="4 5">ANC 4874</strain>
    </source>
</reference>
<dbReference type="PROSITE" id="PS50405">
    <property type="entry name" value="GST_CTER"/>
    <property type="match status" value="1"/>
</dbReference>
<dbReference type="NCBIfam" id="TIGR01262">
    <property type="entry name" value="maiA"/>
    <property type="match status" value="1"/>
</dbReference>
<proteinExistence type="inferred from homology"/>
<dbReference type="InterPro" id="IPR036282">
    <property type="entry name" value="Glutathione-S-Trfase_C_sf"/>
</dbReference>
<dbReference type="GO" id="GO:0006559">
    <property type="term" value="P:L-phenylalanine catabolic process"/>
    <property type="evidence" value="ECO:0007669"/>
    <property type="project" value="TreeGrafter"/>
</dbReference>
<dbReference type="PROSITE" id="PS50404">
    <property type="entry name" value="GST_NTER"/>
    <property type="match status" value="1"/>
</dbReference>